<dbReference type="Proteomes" id="UP000228934">
    <property type="component" value="Unassembled WGS sequence"/>
</dbReference>
<feature type="non-terminal residue" evidence="2">
    <location>
        <position position="219"/>
    </location>
</feature>
<dbReference type="EMBL" id="KZ022876">
    <property type="protein sequence ID" value="PIO13440.1"/>
    <property type="molecule type" value="Genomic_DNA"/>
</dbReference>
<keyword evidence="3" id="KW-1185">Reference proteome</keyword>
<dbReference type="EMBL" id="KZ022876">
    <property type="protein sequence ID" value="PIO13442.1"/>
    <property type="molecule type" value="Genomic_DNA"/>
</dbReference>
<reference evidence="2" key="2">
    <citation type="submission" date="2017-08" db="EMBL/GenBank/DDBJ databases">
        <title>Assembly of the North American Bullfrog Genome.</title>
        <authorList>
            <person name="Warren R.L."/>
            <person name="Vandervalk B.P."/>
            <person name="Kucuk E."/>
            <person name="Birol I."/>
            <person name="Helbing C."/>
            <person name="Pandoh P."/>
            <person name="Behsaz B."/>
            <person name="Mohamadi H."/>
            <person name="Chu J."/>
            <person name="Jackman S."/>
            <person name="Hammond S.A."/>
            <person name="Veldhoen N."/>
            <person name="Kirk H."/>
            <person name="Zhao Y."/>
            <person name="Coope R."/>
            <person name="Pleasance S."/>
            <person name="Moore R."/>
            <person name="Holt R."/>
        </authorList>
    </citation>
    <scope>NUCLEOTIDE SEQUENCE</scope>
    <source>
        <strain evidence="2">Bruno</strain>
        <tissue evidence="2">Liver</tissue>
    </source>
</reference>
<accession>A0A2G9QCW0</accession>
<protein>
    <submittedName>
        <fullName evidence="2">Uncharacterized protein</fullName>
    </submittedName>
</protein>
<keyword evidence="1" id="KW-0472">Membrane</keyword>
<keyword evidence="1" id="KW-0812">Transmembrane</keyword>
<name>A0A2G9QCW0_AQUCT</name>
<dbReference type="AlphaFoldDB" id="A0A2G9QCW0"/>
<sequence>MIEDIAGPIQFEVSMGNYGNKLDGTRKPLASTTQYSCPIYDGISIFHIYIICLLCETPLPSMEGISVVTELDIKLNELRNELDGAAEKAIMEGWEREREREIAVATLQDLLKRLKNKSQEVSIPRREAKLGTPRNPLKWISVDGTSVYIVILYCCIVILYCCIVILYCYCIVILYCYIVVLYCYCIVILYCYIVILCYIVVILYCCCYIDILFNVYIYI</sequence>
<feature type="transmembrane region" description="Helical" evidence="1">
    <location>
        <begin position="186"/>
        <end position="213"/>
    </location>
</feature>
<evidence type="ECO:0000256" key="1">
    <source>
        <dbReference type="SAM" id="Phobius"/>
    </source>
</evidence>
<keyword evidence="1" id="KW-1133">Transmembrane helix</keyword>
<feature type="transmembrane region" description="Helical" evidence="1">
    <location>
        <begin position="147"/>
        <end position="180"/>
    </location>
</feature>
<gene>
    <name evidence="2" type="ORF">AB205_0189060</name>
</gene>
<evidence type="ECO:0000313" key="3">
    <source>
        <dbReference type="Proteomes" id="UP000228934"/>
    </source>
</evidence>
<organism evidence="2 3">
    <name type="scientific">Aquarana catesbeiana</name>
    <name type="common">American bullfrog</name>
    <name type="synonym">Rana catesbeiana</name>
    <dbReference type="NCBI Taxonomy" id="8400"/>
    <lineage>
        <taxon>Eukaryota</taxon>
        <taxon>Metazoa</taxon>
        <taxon>Chordata</taxon>
        <taxon>Craniata</taxon>
        <taxon>Vertebrata</taxon>
        <taxon>Euteleostomi</taxon>
        <taxon>Amphibia</taxon>
        <taxon>Batrachia</taxon>
        <taxon>Anura</taxon>
        <taxon>Neobatrachia</taxon>
        <taxon>Ranoidea</taxon>
        <taxon>Ranidae</taxon>
        <taxon>Aquarana</taxon>
    </lineage>
</organism>
<dbReference type="OrthoDB" id="270970at2759"/>
<reference evidence="3" key="1">
    <citation type="journal article" date="2017" name="Nat. Commun.">
        <title>The North American bullfrog draft genome provides insight into hormonal regulation of long noncoding RNA.</title>
        <authorList>
            <person name="Hammond S.A."/>
            <person name="Warren R.L."/>
            <person name="Vandervalk B.P."/>
            <person name="Kucuk E."/>
            <person name="Khan H."/>
            <person name="Gibb E.A."/>
            <person name="Pandoh P."/>
            <person name="Kirk H."/>
            <person name="Zhao Y."/>
            <person name="Jones M."/>
            <person name="Mungall A.J."/>
            <person name="Coope R."/>
            <person name="Pleasance S."/>
            <person name="Moore R.A."/>
            <person name="Holt R.A."/>
            <person name="Round J.M."/>
            <person name="Ohora S."/>
            <person name="Walle B.V."/>
            <person name="Veldhoen N."/>
            <person name="Helbing C.C."/>
            <person name="Birol I."/>
        </authorList>
    </citation>
    <scope>NUCLEOTIDE SEQUENCE [LARGE SCALE GENOMIC DNA]</scope>
</reference>
<evidence type="ECO:0000313" key="2">
    <source>
        <dbReference type="EMBL" id="PIO13440.1"/>
    </source>
</evidence>
<proteinExistence type="predicted"/>